<evidence type="ECO:0000313" key="2">
    <source>
        <dbReference type="EMBL" id="CDT65318.1"/>
    </source>
</evidence>
<reference evidence="2 3" key="1">
    <citation type="submission" date="2014-06" db="EMBL/GenBank/DDBJ databases">
        <authorList>
            <person name="Le Roux F."/>
        </authorList>
    </citation>
    <scope>NUCLEOTIDE SEQUENCE [LARGE SCALE GENOMIC DNA]</scope>
    <source>
        <strain evidence="2 3">J2-31</strain>
    </source>
</reference>
<feature type="chain" id="PRO_5041646469" description="Porin" evidence="1">
    <location>
        <begin position="23"/>
        <end position="225"/>
    </location>
</feature>
<keyword evidence="1" id="KW-0732">Signal</keyword>
<sequence length="225" mass="24945">MKTQLVTLSSLFFISLSSSVLASDAIVNESLEQKKQDKISYHSQDIRNVQSSITGEYESYEDADAISLDGTYGINDKASVGITYKNYSFDYGDEASDVMSLTGQYNISSNVVIDGVWNNIDGEYNNYRFGGNYVGDARFGVWNVGANYYGGDLADGFDVEAGVLVPFGNMYYRGDFTYFVDAEGYENIFENKLGWTNGKIDVNASVSTYELGEDTFFGVELGYLF</sequence>
<feature type="signal peptide" evidence="1">
    <location>
        <begin position="1"/>
        <end position="22"/>
    </location>
</feature>
<proteinExistence type="predicted"/>
<evidence type="ECO:0000313" key="3">
    <source>
        <dbReference type="Proteomes" id="UP000041625"/>
    </source>
</evidence>
<name>A0AA86WSQ7_9VIBR</name>
<evidence type="ECO:0000256" key="1">
    <source>
        <dbReference type="SAM" id="SignalP"/>
    </source>
</evidence>
<comment type="caution">
    <text evidence="2">The sequence shown here is derived from an EMBL/GenBank/DDBJ whole genome shotgun (WGS) entry which is preliminary data.</text>
</comment>
<dbReference type="EMBL" id="CCKJ01000032">
    <property type="protein sequence ID" value="CDT65318.1"/>
    <property type="molecule type" value="Genomic_DNA"/>
</dbReference>
<evidence type="ECO:0008006" key="4">
    <source>
        <dbReference type="Google" id="ProtNLM"/>
    </source>
</evidence>
<dbReference type="Proteomes" id="UP000041625">
    <property type="component" value="Unassembled WGS sequence"/>
</dbReference>
<dbReference type="AlphaFoldDB" id="A0AA86WSQ7"/>
<keyword evidence="3" id="KW-1185">Reference proteome</keyword>
<protein>
    <recommendedName>
        <fullName evidence="4">Porin</fullName>
    </recommendedName>
</protein>
<dbReference type="RefSeq" id="WP_050650335.1">
    <property type="nucleotide sequence ID" value="NZ_LK933975.1"/>
</dbReference>
<organism evidence="2 3">
    <name type="scientific">Vibrio coralliirubri</name>
    <dbReference type="NCBI Taxonomy" id="1516159"/>
    <lineage>
        <taxon>Bacteria</taxon>
        <taxon>Pseudomonadati</taxon>
        <taxon>Pseudomonadota</taxon>
        <taxon>Gammaproteobacteria</taxon>
        <taxon>Vibrionales</taxon>
        <taxon>Vibrionaceae</taxon>
        <taxon>Vibrio</taxon>
    </lineage>
</organism>
<accession>A0AA86WSQ7</accession>
<gene>
    <name evidence="2" type="ORF">VCR31J2_1270844</name>
</gene>